<dbReference type="EMBL" id="LVLJ01000878">
    <property type="protein sequence ID" value="OAE32230.1"/>
    <property type="molecule type" value="Genomic_DNA"/>
</dbReference>
<feature type="domain" description="FAM91 C-terminal" evidence="4">
    <location>
        <begin position="800"/>
        <end position="861"/>
    </location>
</feature>
<keyword evidence="7" id="KW-1185">Reference proteome</keyword>
<dbReference type="Pfam" id="PF14648">
    <property type="entry name" value="FAM91_C"/>
    <property type="match status" value="3"/>
</dbReference>
<evidence type="ECO:0000313" key="6">
    <source>
        <dbReference type="EMBL" id="OAE32230.1"/>
    </source>
</evidence>
<dbReference type="InterPro" id="IPR039199">
    <property type="entry name" value="FAM91"/>
</dbReference>
<comment type="similarity">
    <text evidence="1">Belongs to the FAM91 family.</text>
</comment>
<accession>A0A176WG77</accession>
<evidence type="ECO:0008006" key="9">
    <source>
        <dbReference type="Google" id="ProtNLM"/>
    </source>
</evidence>
<reference evidence="5" key="2">
    <citation type="journal article" date="2019" name="Curr. Biol.">
        <title>Chromatin organization in early land plants reveals an ancestral association between H3K27me3, transposons, and constitutive heterochromatin.</title>
        <authorList>
            <person name="Montgomery S.A."/>
            <person name="Tanizawa Y."/>
            <person name="Galik B."/>
            <person name="Wang N."/>
            <person name="Ito T."/>
            <person name="Mochizuki T."/>
            <person name="Akimcheva S."/>
            <person name="Bowman J."/>
            <person name="Cognat V."/>
            <person name="Drouard L."/>
            <person name="Ekker H."/>
            <person name="Houng S."/>
            <person name="Kohchi T."/>
            <person name="Lin S."/>
            <person name="Liu L.D."/>
            <person name="Nakamura Y."/>
            <person name="Valeeva L.R."/>
            <person name="Shakirov E.V."/>
            <person name="Shippen D.E."/>
            <person name="Wei W."/>
            <person name="Yagura M."/>
            <person name="Yamaoka S."/>
            <person name="Yamato K.T."/>
            <person name="Liu C."/>
            <person name="Berger F."/>
        </authorList>
    </citation>
    <scope>NUCLEOTIDE SEQUENCE [LARGE SCALE GENOMIC DNA]</scope>
    <source>
        <strain evidence="5">Tak-1</strain>
    </source>
</reference>
<proteinExistence type="inferred from homology"/>
<feature type="domain" description="FAM91 C-terminal" evidence="4">
    <location>
        <begin position="365"/>
        <end position="444"/>
    </location>
</feature>
<feature type="compositionally biased region" description="Polar residues" evidence="2">
    <location>
        <begin position="545"/>
        <end position="556"/>
    </location>
</feature>
<organism evidence="6 7">
    <name type="scientific">Marchantia polymorpha subsp. ruderalis</name>
    <dbReference type="NCBI Taxonomy" id="1480154"/>
    <lineage>
        <taxon>Eukaryota</taxon>
        <taxon>Viridiplantae</taxon>
        <taxon>Streptophyta</taxon>
        <taxon>Embryophyta</taxon>
        <taxon>Marchantiophyta</taxon>
        <taxon>Marchantiopsida</taxon>
        <taxon>Marchantiidae</taxon>
        <taxon>Marchantiales</taxon>
        <taxon>Marchantiaceae</taxon>
        <taxon>Marchantia</taxon>
    </lineage>
</organism>
<feature type="domain" description="FAM91 C-terminal" evidence="4">
    <location>
        <begin position="564"/>
        <end position="792"/>
    </location>
</feature>
<protein>
    <recommendedName>
        <fullName evidence="9">FAM91 N-terminal domain-containing protein</fullName>
    </recommendedName>
</protein>
<reference evidence="6 7" key="1">
    <citation type="submission" date="2016-03" db="EMBL/GenBank/DDBJ databases">
        <title>Mechanisms controlling the formation of the plant cell surface in tip-growing cells are functionally conserved among land plants.</title>
        <authorList>
            <person name="Honkanen S."/>
            <person name="Jones V.A."/>
            <person name="Morieri G."/>
            <person name="Champion C."/>
            <person name="Hetherington A.J."/>
            <person name="Kelly S."/>
            <person name="Saint-Marcoux D."/>
            <person name="Proust H."/>
            <person name="Prescott H."/>
            <person name="Dolan L."/>
        </authorList>
    </citation>
    <scope>NUCLEOTIDE SEQUENCE [LARGE SCALE GENOMIC DNA]</scope>
    <source>
        <strain evidence="7">cv. Tak-1 and cv. Tak-2</strain>
        <tissue evidence="6">Whole gametophyte</tissue>
    </source>
</reference>
<feature type="compositionally biased region" description="Basic and acidic residues" evidence="2">
    <location>
        <begin position="504"/>
        <end position="520"/>
    </location>
</feature>
<evidence type="ECO:0000259" key="3">
    <source>
        <dbReference type="Pfam" id="PF14647"/>
    </source>
</evidence>
<feature type="compositionally biased region" description="Low complexity" evidence="2">
    <location>
        <begin position="482"/>
        <end position="496"/>
    </location>
</feature>
<evidence type="ECO:0000313" key="8">
    <source>
        <dbReference type="Proteomes" id="UP001162541"/>
    </source>
</evidence>
<feature type="compositionally biased region" description="Basic and acidic residues" evidence="2">
    <location>
        <begin position="530"/>
        <end position="544"/>
    </location>
</feature>
<evidence type="ECO:0000256" key="2">
    <source>
        <dbReference type="SAM" id="MobiDB-lite"/>
    </source>
</evidence>
<evidence type="ECO:0000256" key="1">
    <source>
        <dbReference type="ARBA" id="ARBA00010319"/>
    </source>
</evidence>
<dbReference type="InterPro" id="IPR028091">
    <property type="entry name" value="FAM91_N_dom"/>
</dbReference>
<dbReference type="AlphaFoldDB" id="A0A176WG77"/>
<evidence type="ECO:0000313" key="7">
    <source>
        <dbReference type="Proteomes" id="UP000077202"/>
    </source>
</evidence>
<evidence type="ECO:0000259" key="4">
    <source>
        <dbReference type="Pfam" id="PF14648"/>
    </source>
</evidence>
<dbReference type="Proteomes" id="UP000077202">
    <property type="component" value="Unassembled WGS sequence"/>
</dbReference>
<dbReference type="EMBL" id="AP019871">
    <property type="protein sequence ID" value="BBN13037.1"/>
    <property type="molecule type" value="Genomic_DNA"/>
</dbReference>
<dbReference type="InterPro" id="IPR028097">
    <property type="entry name" value="FAM91_C_dom"/>
</dbReference>
<dbReference type="PANTHER" id="PTHR28441:SF2">
    <property type="entry name" value="PROTEIN FAM91A1"/>
    <property type="match status" value="1"/>
</dbReference>
<dbReference type="Proteomes" id="UP001162541">
    <property type="component" value="Chromosome 6"/>
</dbReference>
<gene>
    <name evidence="6" type="ORF">AXG93_4525s1110</name>
    <name evidence="5" type="ORF">Mp_6g00290</name>
</gene>
<dbReference type="Pfam" id="PF14647">
    <property type="entry name" value="FAM91_N"/>
    <property type="match status" value="1"/>
</dbReference>
<sequence length="1020" mass="112699">MQRVASTVEEDMIIKAIQEEATWEKLPKRLKIFLSSNEEWQRRVKEYCIKKRFKWSDCAARTTCKENEYYEDLMRYLRKNLALFPYHLAENICRIQRITPFRYYCDMIYEVMKNERPYDSIPNFSAADALRLTGIGRNEFIDIMNKCRAKKLMWKLNKSIAKDMLPNNPVDFPIEPWWAVSIVNLSIEEYRRLTDDEMVVIDKVGKEEVNCVGELDLDVVRGLYRRGLVWLEVPVYPDDHFQVSTLDGFVSNREQSYEDPTEELLYAVFVALSEQATVADLAQTLQADLSQLEAAVSLASRLGWAKKVMDPAALLNDLHLPGSPNIEGSVADDGFGNTRSVPASPFQEGLSEADGDIMRPQSGVTRFALMVDANLTSYLMMGSLSPGLKGHAVTLYEAGKLGDSSVAEMCEDLRQVEGKKFEGELQQLADHAFSLRHALECLRSGGAGPGGHDLAEAETDFESPEKSGADLADFQLEPSAISQASSPELSRPSSSPEIYNETSKSPDSHDIAFNAYRDESSQQETESVAGDEHHDRADSVDHASDTIQMTSSTSTIEGLGRVKSRHRKSGRKCRVDVLRVESLQGLASGTIQRVLRRDYHVLVSMIPLLSPPSVVSPDGVGPVHFGPPSRAAITPWMKLLLYSVAASGPVSIALIKGQRLRLLPPPLAGCSKALLWAWDGVGVSGLGGRFEGSLVEGGVLLHCLNSLLKYSAVLVQPFTEASLDAKGTGNVMTKNIPLPLSELSTSSAGLEGESIDETFERNQLSSSLARAAEELNLETAGFIRMVRIRKDLGLAQREVSWEWVPQSVEFGLPLFDTQLCKLVCEGVVHAELFQSPALSIHREAMLKLRRKLQEFISDHQANGPISKLTYPGGQFKPGERPLLRSLASSKWSASDFMFDPVTSPNFSSGSETLSPQLSTRRRSEVVSFVGDPTRSPLPPVYEPARRYVEEPEIDIPSNVDTKLDIWEDGDSSDVPLPGVNLIFDGQKLMPLNIALFLQGRLPVALVAEAASASECLLVAA</sequence>
<dbReference type="EMBL" id="AP019871">
    <property type="protein sequence ID" value="BBN13036.1"/>
    <property type="molecule type" value="Genomic_DNA"/>
</dbReference>
<dbReference type="PANTHER" id="PTHR28441">
    <property type="entry name" value="PROTEIN FAM91A1"/>
    <property type="match status" value="1"/>
</dbReference>
<evidence type="ECO:0000313" key="5">
    <source>
        <dbReference type="EMBL" id="BBN13036.1"/>
    </source>
</evidence>
<name>A0A176WG77_MARPO</name>
<feature type="domain" description="FAM91 N-terminal" evidence="3">
    <location>
        <begin position="17"/>
        <end position="309"/>
    </location>
</feature>
<feature type="region of interest" description="Disordered" evidence="2">
    <location>
        <begin position="482"/>
        <end position="567"/>
    </location>
</feature>
<reference evidence="8" key="3">
    <citation type="journal article" date="2020" name="Curr. Biol.">
        <title>Chromatin organization in early land plants reveals an ancestral association between H3K27me3, transposons, and constitutive heterochromatin.</title>
        <authorList>
            <person name="Montgomery S.A."/>
            <person name="Tanizawa Y."/>
            <person name="Galik B."/>
            <person name="Wang N."/>
            <person name="Ito T."/>
            <person name="Mochizuki T."/>
            <person name="Akimcheva S."/>
            <person name="Bowman J.L."/>
            <person name="Cognat V."/>
            <person name="Marechal-Drouard L."/>
            <person name="Ekker H."/>
            <person name="Hong S.F."/>
            <person name="Kohchi T."/>
            <person name="Lin S.S."/>
            <person name="Liu L.D."/>
            <person name="Nakamura Y."/>
            <person name="Valeeva L.R."/>
            <person name="Shakirov E.V."/>
            <person name="Shippen D.E."/>
            <person name="Wei W.L."/>
            <person name="Yagura M."/>
            <person name="Yamaoka S."/>
            <person name="Yamato K.T."/>
            <person name="Liu C."/>
            <person name="Berger F."/>
        </authorList>
    </citation>
    <scope>NUCLEOTIDE SEQUENCE [LARGE SCALE GENOMIC DNA]</scope>
    <source>
        <strain evidence="8">Tak-1</strain>
    </source>
</reference>